<reference evidence="2" key="1">
    <citation type="submission" date="2022-12" db="EMBL/GenBank/DDBJ databases">
        <title>Reference genome sequencing for broad-spectrum identification of bacterial and archaeal isolates by mass spectrometry.</title>
        <authorList>
            <person name="Sekiguchi Y."/>
            <person name="Tourlousse D.M."/>
        </authorList>
    </citation>
    <scope>NUCLEOTIDE SEQUENCE</scope>
    <source>
        <strain evidence="2">14</strain>
    </source>
</reference>
<sequence>MSIDLRSGDWLDDNRANWDERVPVHLGPGSMYDQQPLREGRSVLDPIASAMLARRFPDGVEGLRMLHLQCHFGSDTLSLANLGANVVGLDFSRPAVDEARRMATELGLGEDRARFVEANVYEAREALPEPGSFDAVFTTWGTIGWLPDVAEWARIIAWFLKPGGSLVFADGHPTAFVFDGDGAADGMPSFTYPYGNLEPDIVEDSSDYADPDARLENERTWEWMHPMDEIHGALRAAGLAIEDFREHYHVPWQIYPRMVDAGDGMYGWPDRPWLPLSYSIEAVKTGPGAS</sequence>
<keyword evidence="3" id="KW-1185">Reference proteome</keyword>
<evidence type="ECO:0000259" key="1">
    <source>
        <dbReference type="Pfam" id="PF13649"/>
    </source>
</evidence>
<name>A0A9W6CZF5_9MICO</name>
<dbReference type="InterPro" id="IPR041698">
    <property type="entry name" value="Methyltransf_25"/>
</dbReference>
<evidence type="ECO:0000313" key="2">
    <source>
        <dbReference type="EMBL" id="GLI28445.1"/>
    </source>
</evidence>
<dbReference type="CDD" id="cd02440">
    <property type="entry name" value="AdoMet_MTases"/>
    <property type="match status" value="1"/>
</dbReference>
<gene>
    <name evidence="2" type="ORF">ARHIZOSPH14_26870</name>
</gene>
<dbReference type="Pfam" id="PF13649">
    <property type="entry name" value="Methyltransf_25"/>
    <property type="match status" value="1"/>
</dbReference>
<proteinExistence type="predicted"/>
<dbReference type="SUPFAM" id="SSF53335">
    <property type="entry name" value="S-adenosyl-L-methionine-dependent methyltransferases"/>
    <property type="match status" value="1"/>
</dbReference>
<accession>A0A9W6CZF5</accession>
<evidence type="ECO:0000313" key="3">
    <source>
        <dbReference type="Proteomes" id="UP001144396"/>
    </source>
</evidence>
<dbReference type="Proteomes" id="UP001144396">
    <property type="component" value="Unassembled WGS sequence"/>
</dbReference>
<dbReference type="Gene3D" id="3.40.50.150">
    <property type="entry name" value="Vaccinia Virus protein VP39"/>
    <property type="match status" value="1"/>
</dbReference>
<dbReference type="RefSeq" id="WP_281885834.1">
    <property type="nucleotide sequence ID" value="NZ_BSDP01000001.1"/>
</dbReference>
<dbReference type="InterPro" id="IPR029063">
    <property type="entry name" value="SAM-dependent_MTases_sf"/>
</dbReference>
<dbReference type="EMBL" id="BSDP01000001">
    <property type="protein sequence ID" value="GLI28445.1"/>
    <property type="molecule type" value="Genomic_DNA"/>
</dbReference>
<organism evidence="2 3">
    <name type="scientific">Agromyces rhizosphaerae</name>
    <dbReference type="NCBI Taxonomy" id="88374"/>
    <lineage>
        <taxon>Bacteria</taxon>
        <taxon>Bacillati</taxon>
        <taxon>Actinomycetota</taxon>
        <taxon>Actinomycetes</taxon>
        <taxon>Micrococcales</taxon>
        <taxon>Microbacteriaceae</taxon>
        <taxon>Agromyces</taxon>
    </lineage>
</organism>
<dbReference type="AlphaFoldDB" id="A0A9W6CZF5"/>
<feature type="domain" description="Methyltransferase" evidence="1">
    <location>
        <begin position="66"/>
        <end position="164"/>
    </location>
</feature>
<comment type="caution">
    <text evidence="2">The sequence shown here is derived from an EMBL/GenBank/DDBJ whole genome shotgun (WGS) entry which is preliminary data.</text>
</comment>
<protein>
    <recommendedName>
        <fullName evidence="1">Methyltransferase domain-containing protein</fullName>
    </recommendedName>
</protein>